<gene>
    <name evidence="4" type="ORF">EXE58_05955</name>
</gene>
<feature type="compositionally biased region" description="Polar residues" evidence="2">
    <location>
        <begin position="129"/>
        <end position="138"/>
    </location>
</feature>
<evidence type="ECO:0000256" key="2">
    <source>
        <dbReference type="SAM" id="MobiDB-lite"/>
    </source>
</evidence>
<feature type="domain" description="YCII-related" evidence="3">
    <location>
        <begin position="17"/>
        <end position="98"/>
    </location>
</feature>
<dbReference type="Gene3D" id="3.30.70.1060">
    <property type="entry name" value="Dimeric alpha+beta barrel"/>
    <property type="match status" value="1"/>
</dbReference>
<comment type="similarity">
    <text evidence="1">Belongs to the YciI family.</text>
</comment>
<dbReference type="EMBL" id="CP038436">
    <property type="protein sequence ID" value="QBX55041.1"/>
    <property type="molecule type" value="Genomic_DNA"/>
</dbReference>
<feature type="region of interest" description="Disordered" evidence="2">
    <location>
        <begin position="110"/>
        <end position="138"/>
    </location>
</feature>
<dbReference type="KEGG" id="nsn:EXE58_05955"/>
<accession>A0A4P7IH24</accession>
<dbReference type="Pfam" id="PF03795">
    <property type="entry name" value="YCII"/>
    <property type="match status" value="1"/>
</dbReference>
<organism evidence="4 5">
    <name type="scientific">Nocardioides seonyuensis</name>
    <dbReference type="NCBI Taxonomy" id="2518371"/>
    <lineage>
        <taxon>Bacteria</taxon>
        <taxon>Bacillati</taxon>
        <taxon>Actinomycetota</taxon>
        <taxon>Actinomycetes</taxon>
        <taxon>Propionibacteriales</taxon>
        <taxon>Nocardioidaceae</taxon>
        <taxon>Nocardioides</taxon>
    </lineage>
</organism>
<keyword evidence="5" id="KW-1185">Reference proteome</keyword>
<proteinExistence type="inferred from homology"/>
<dbReference type="InterPro" id="IPR011008">
    <property type="entry name" value="Dimeric_a/b-barrel"/>
</dbReference>
<dbReference type="PANTHER" id="PTHR35174">
    <property type="entry name" value="BLL7171 PROTEIN-RELATED"/>
    <property type="match status" value="1"/>
</dbReference>
<protein>
    <recommendedName>
        <fullName evidence="3">YCII-related domain-containing protein</fullName>
    </recommendedName>
</protein>
<evidence type="ECO:0000256" key="1">
    <source>
        <dbReference type="ARBA" id="ARBA00007689"/>
    </source>
</evidence>
<evidence type="ECO:0000259" key="3">
    <source>
        <dbReference type="Pfam" id="PF03795"/>
    </source>
</evidence>
<dbReference type="InterPro" id="IPR005545">
    <property type="entry name" value="YCII"/>
</dbReference>
<reference evidence="4 5" key="1">
    <citation type="submission" date="2019-03" db="EMBL/GenBank/DDBJ databases">
        <title>Three New Species of Nocardioides, Nocardioides euryhalodurans sp. nov., Nocardioides seonyuensis sp. nov. and Nocardioides eburneoflavus sp. nov. Iolated from Soil.</title>
        <authorList>
            <person name="Roh S.G."/>
            <person name="Lee C."/>
            <person name="Kim M.-K."/>
            <person name="Kim S.B."/>
        </authorList>
    </citation>
    <scope>NUCLEOTIDE SEQUENCE [LARGE SCALE GENOMIC DNA]</scope>
    <source>
        <strain evidence="4 5">MMS17-SY207-3</strain>
    </source>
</reference>
<dbReference type="SUPFAM" id="SSF54909">
    <property type="entry name" value="Dimeric alpha+beta barrel"/>
    <property type="match status" value="1"/>
</dbReference>
<dbReference type="AlphaFoldDB" id="A0A4P7IH24"/>
<evidence type="ECO:0000313" key="5">
    <source>
        <dbReference type="Proteomes" id="UP000294853"/>
    </source>
</evidence>
<dbReference type="OrthoDB" id="3212458at2"/>
<sequence length="138" mass="15056">MGQYIIAFNDEWVQPHTDEELLAKDEAVSAVVQEMHDAGIWVFGNGGIDASTLVCSVVAEDGAPVFSDGPYVETKEHLGGFCVIDVPDDEAARDWAGRVAVALDWPQEVHRFPPSPSEQARQRLEAAHSGTTTHVQEK</sequence>
<dbReference type="Proteomes" id="UP000294853">
    <property type="component" value="Chromosome"/>
</dbReference>
<dbReference type="RefSeq" id="WP_135267009.1">
    <property type="nucleotide sequence ID" value="NZ_CP038436.1"/>
</dbReference>
<name>A0A4P7IH24_9ACTN</name>
<dbReference type="PANTHER" id="PTHR35174:SF3">
    <property type="entry name" value="BLL7171 PROTEIN"/>
    <property type="match status" value="1"/>
</dbReference>
<evidence type="ECO:0000313" key="4">
    <source>
        <dbReference type="EMBL" id="QBX55041.1"/>
    </source>
</evidence>